<dbReference type="Gene3D" id="3.40.50.300">
    <property type="entry name" value="P-loop containing nucleotide triphosphate hydrolases"/>
    <property type="match status" value="1"/>
</dbReference>
<keyword evidence="11" id="KW-1185">Reference proteome</keyword>
<evidence type="ECO:0000256" key="2">
    <source>
        <dbReference type="ARBA" id="ARBA00022705"/>
    </source>
</evidence>
<dbReference type="SMART" id="SM00382">
    <property type="entry name" value="AAA"/>
    <property type="match status" value="1"/>
</dbReference>
<dbReference type="GO" id="GO:0005634">
    <property type="term" value="C:nucleus"/>
    <property type="evidence" value="ECO:0007669"/>
    <property type="project" value="UniProtKB-SubCell"/>
</dbReference>
<dbReference type="InterPro" id="IPR053016">
    <property type="entry name" value="CTF18-RFC_complex"/>
</dbReference>
<dbReference type="GO" id="GO:0003677">
    <property type="term" value="F:DNA binding"/>
    <property type="evidence" value="ECO:0007669"/>
    <property type="project" value="UniProtKB-KW"/>
</dbReference>
<evidence type="ECO:0000256" key="4">
    <source>
        <dbReference type="ARBA" id="ARBA00022840"/>
    </source>
</evidence>
<keyword evidence="7" id="KW-0131">Cell cycle</keyword>
<comment type="similarity">
    <text evidence="8">Belongs to the activator 1 small subunits family. CTF18 subfamily.</text>
</comment>
<evidence type="ECO:0000256" key="5">
    <source>
        <dbReference type="ARBA" id="ARBA00023125"/>
    </source>
</evidence>
<dbReference type="AlphaFoldDB" id="A0A8H7R3U3"/>
<accession>A0A8H7R3U3</accession>
<evidence type="ECO:0000256" key="1">
    <source>
        <dbReference type="ARBA" id="ARBA00004123"/>
    </source>
</evidence>
<keyword evidence="4" id="KW-0067">ATP-binding</keyword>
<dbReference type="GO" id="GO:0005524">
    <property type="term" value="F:ATP binding"/>
    <property type="evidence" value="ECO:0007669"/>
    <property type="project" value="UniProtKB-KW"/>
</dbReference>
<evidence type="ECO:0000256" key="8">
    <source>
        <dbReference type="ARBA" id="ARBA00043975"/>
    </source>
</evidence>
<keyword evidence="6" id="KW-0539">Nucleus</keyword>
<reference evidence="10" key="1">
    <citation type="submission" date="2020-12" db="EMBL/GenBank/DDBJ databases">
        <title>Metabolic potential, ecology and presence of endohyphal bacteria is reflected in genomic diversity of Mucoromycotina.</title>
        <authorList>
            <person name="Muszewska A."/>
            <person name="Okrasinska A."/>
            <person name="Steczkiewicz K."/>
            <person name="Drgas O."/>
            <person name="Orlowska M."/>
            <person name="Perlinska-Lenart U."/>
            <person name="Aleksandrzak-Piekarczyk T."/>
            <person name="Szatraj K."/>
            <person name="Zielenkiewicz U."/>
            <person name="Pilsyk S."/>
            <person name="Malc E."/>
            <person name="Mieczkowski P."/>
            <person name="Kruszewska J.S."/>
            <person name="Biernat P."/>
            <person name="Pawlowska J."/>
        </authorList>
    </citation>
    <scope>NUCLEOTIDE SEQUENCE</scope>
    <source>
        <strain evidence="10">CBS 226.32</strain>
    </source>
</reference>
<dbReference type="Proteomes" id="UP000650833">
    <property type="component" value="Unassembled WGS sequence"/>
</dbReference>
<dbReference type="Gene3D" id="1.10.8.60">
    <property type="match status" value="1"/>
</dbReference>
<dbReference type="GO" id="GO:0006260">
    <property type="term" value="P:DNA replication"/>
    <property type="evidence" value="ECO:0007669"/>
    <property type="project" value="UniProtKB-KW"/>
</dbReference>
<keyword evidence="2" id="KW-0235">DNA replication</keyword>
<protein>
    <recommendedName>
        <fullName evidence="9">AAA+ ATPase domain-containing protein</fullName>
    </recommendedName>
</protein>
<comment type="subcellular location">
    <subcellularLocation>
        <location evidence="1">Nucleus</location>
    </subcellularLocation>
</comment>
<name>A0A8H7R3U3_9FUNG</name>
<dbReference type="InterPro" id="IPR003959">
    <property type="entry name" value="ATPase_AAA_core"/>
</dbReference>
<dbReference type="PANTHER" id="PTHR46765">
    <property type="entry name" value="P-LOOP CONTAINING NUCLEOSIDE TRIPHOSPHATE HYDROLASES SUPERFAMILY PROTEIN"/>
    <property type="match status" value="1"/>
</dbReference>
<dbReference type="InterPro" id="IPR047854">
    <property type="entry name" value="RFC_lid"/>
</dbReference>
<dbReference type="InterPro" id="IPR003593">
    <property type="entry name" value="AAA+_ATPase"/>
</dbReference>
<dbReference type="SUPFAM" id="SSF52540">
    <property type="entry name" value="P-loop containing nucleoside triphosphate hydrolases"/>
    <property type="match status" value="1"/>
</dbReference>
<feature type="domain" description="AAA+ ATPase" evidence="9">
    <location>
        <begin position="321"/>
        <end position="474"/>
    </location>
</feature>
<dbReference type="Pfam" id="PF00004">
    <property type="entry name" value="AAA"/>
    <property type="match status" value="1"/>
</dbReference>
<dbReference type="InterPro" id="IPR027417">
    <property type="entry name" value="P-loop_NTPase"/>
</dbReference>
<evidence type="ECO:0000256" key="6">
    <source>
        <dbReference type="ARBA" id="ARBA00023242"/>
    </source>
</evidence>
<dbReference type="PANTHER" id="PTHR46765:SF1">
    <property type="entry name" value="P-LOOP CONTAINING NUCLEOSIDE TRIPHOSPHATE HYDROLASES SUPERFAMILY PROTEIN"/>
    <property type="match status" value="1"/>
</dbReference>
<gene>
    <name evidence="10" type="ORF">INT46_010375</name>
</gene>
<evidence type="ECO:0000256" key="3">
    <source>
        <dbReference type="ARBA" id="ARBA00022741"/>
    </source>
</evidence>
<evidence type="ECO:0000313" key="10">
    <source>
        <dbReference type="EMBL" id="KAG2203070.1"/>
    </source>
</evidence>
<keyword evidence="5" id="KW-0238">DNA-binding</keyword>
<evidence type="ECO:0000256" key="7">
    <source>
        <dbReference type="ARBA" id="ARBA00023306"/>
    </source>
</evidence>
<keyword evidence="3" id="KW-0547">Nucleotide-binding</keyword>
<sequence length="892" mass="103659">MATKRERPPNFFDEEDEDLDYLIEASIDNENNKENNLVGLDDYLNQKPTDPKPIDENSYNFTNDSFTENFNDFDGFDNNAFDEENLFEIPVYPVSPQQGSVTNAMNDMDISDDEIDLTEKLPNFESYNIKKPVEEIIVNYTQVPDTGAFVSATCPTTGVSLFFSKKTPAELKRKQKDLNDEAIKKNRKSLLTKPLWQLRKEIERNNQEELKRIEKWVYWEIEESRSRKKKKIQPKDDSGQLWVDKYRPTSYMDLMGDQRINRDVLRWVKQWDYCVFKKNVKKESQRDKQLKHYKSTFGAEPKFAAYKKDVKETNDPLLRPEKRILLMSGPPGFGKTTLAHVIAKQAGYNIIEVNASDDRTGEVVRSKIKASLEHQAIIRNVNIKEESREMSMTSKPNMLIIDEIDGASTGGGQDSFIKQLVQIATAEIGDDKKGKQKGPKPLLRPIICICNDIYAPVLRPLRMVAQQIQFRKVPMMSLAKRLQNICDNEGLESDLRTLSLLSETTDGDLRSCLNTLQFVRGKSTVLTRDMLKEAGLGKKDMGQSVFSVWEDLFSAPNARLKNSINKEDFDNNKYLDRLTSAVMSNGEIERIMQGCFEAYPLMRFHDVALEKFCFIGEWLHFYDQVNYRTNEKHEYEMYKYLPYPVVNFHRFCAGATVQEHRVEYPRVDYEVYSTKKSYENLIEMFMAGIHPQKRRYLNRDMIANELVPLLMHVISPDLKPVNQQLIKPAEKARLDRLVTIMIEFGLSFVQEKNEDGQFIFKLEPPVEQLLNYKLSSPKSILPKQYAVRQMISHEIETEILRRREEASQLRNKGNKKKINTISVPEKIKQKIITEKQISLDFFGRTVVPRAETERPLKNLKMEVDTPKTSVFYRYHEGFSNAVRKPMTVQMFL</sequence>
<dbReference type="OrthoDB" id="2195431at2759"/>
<dbReference type="CDD" id="cd00009">
    <property type="entry name" value="AAA"/>
    <property type="match status" value="1"/>
</dbReference>
<comment type="caution">
    <text evidence="10">The sequence shown here is derived from an EMBL/GenBank/DDBJ whole genome shotgun (WGS) entry which is preliminary data.</text>
</comment>
<evidence type="ECO:0000259" key="9">
    <source>
        <dbReference type="SMART" id="SM00382"/>
    </source>
</evidence>
<organism evidence="10 11">
    <name type="scientific">Mucor plumbeus</name>
    <dbReference type="NCBI Taxonomy" id="97098"/>
    <lineage>
        <taxon>Eukaryota</taxon>
        <taxon>Fungi</taxon>
        <taxon>Fungi incertae sedis</taxon>
        <taxon>Mucoromycota</taxon>
        <taxon>Mucoromycotina</taxon>
        <taxon>Mucoromycetes</taxon>
        <taxon>Mucorales</taxon>
        <taxon>Mucorineae</taxon>
        <taxon>Mucoraceae</taxon>
        <taxon>Mucor</taxon>
    </lineage>
</organism>
<proteinExistence type="inferred from homology"/>
<dbReference type="EMBL" id="JAEPRC010000240">
    <property type="protein sequence ID" value="KAG2203070.1"/>
    <property type="molecule type" value="Genomic_DNA"/>
</dbReference>
<dbReference type="CDD" id="cd18140">
    <property type="entry name" value="HLD_clamp_RFC"/>
    <property type="match status" value="1"/>
</dbReference>
<evidence type="ECO:0000313" key="11">
    <source>
        <dbReference type="Proteomes" id="UP000650833"/>
    </source>
</evidence>
<dbReference type="GO" id="GO:0016887">
    <property type="term" value="F:ATP hydrolysis activity"/>
    <property type="evidence" value="ECO:0007669"/>
    <property type="project" value="InterPro"/>
</dbReference>